<sequence>MLNQDVLYGEFEIDGVLEELIQSSPVQRLNGIHQAGAGCLVYRQCKRNKYPCDLKK</sequence>
<gene>
    <name evidence="1" type="ORF">SAMN02787113_00583</name>
</gene>
<dbReference type="AlphaFoldDB" id="A0A1H9AR50"/>
<organism evidence="1 2">
    <name type="scientific">Lysinibacillus fusiformis</name>
    <dbReference type="NCBI Taxonomy" id="28031"/>
    <lineage>
        <taxon>Bacteria</taxon>
        <taxon>Bacillati</taxon>
        <taxon>Bacillota</taxon>
        <taxon>Bacilli</taxon>
        <taxon>Bacillales</taxon>
        <taxon>Bacillaceae</taxon>
        <taxon>Lysinibacillus</taxon>
    </lineage>
</organism>
<evidence type="ECO:0000313" key="2">
    <source>
        <dbReference type="Proteomes" id="UP000199410"/>
    </source>
</evidence>
<dbReference type="EMBL" id="FOEL01000002">
    <property type="protein sequence ID" value="SEP79292.1"/>
    <property type="molecule type" value="Genomic_DNA"/>
</dbReference>
<comment type="caution">
    <text evidence="1">The sequence shown here is derived from an EMBL/GenBank/DDBJ whole genome shotgun (WGS) entry which is preliminary data.</text>
</comment>
<reference evidence="1 2" key="1">
    <citation type="submission" date="2016-10" db="EMBL/GenBank/DDBJ databases">
        <authorList>
            <person name="Varghese N."/>
            <person name="Submissions S."/>
        </authorList>
    </citation>
    <scope>NUCLEOTIDE SEQUENCE [LARGE SCALE GENOMIC DNA]</scope>
    <source>
        <strain evidence="1 2">TC-13</strain>
    </source>
</reference>
<dbReference type="SUPFAM" id="SSF109604">
    <property type="entry name" value="HD-domain/PDEase-like"/>
    <property type="match status" value="1"/>
</dbReference>
<dbReference type="Proteomes" id="UP000199410">
    <property type="component" value="Unassembled WGS sequence"/>
</dbReference>
<accession>A0A1H9AR50</accession>
<dbReference type="RefSeq" id="WP_008174908.1">
    <property type="nucleotide sequence ID" value="NZ_CP167119.1"/>
</dbReference>
<proteinExistence type="predicted"/>
<name>A0A1H9AR50_9BACI</name>
<evidence type="ECO:0000313" key="1">
    <source>
        <dbReference type="EMBL" id="SEP79292.1"/>
    </source>
</evidence>
<protein>
    <submittedName>
        <fullName evidence="1">Uncharacterized protein</fullName>
    </submittedName>
</protein>
<dbReference type="Gene3D" id="1.10.3210.10">
    <property type="entry name" value="Hypothetical protein af1432"/>
    <property type="match status" value="1"/>
</dbReference>